<name>A0A1B0BUI6_9MUSC</name>
<dbReference type="AlphaFoldDB" id="A0A1B0BUI6"/>
<dbReference type="EMBL" id="JXJN01020712">
    <property type="status" value="NOT_ANNOTATED_CDS"/>
    <property type="molecule type" value="Genomic_DNA"/>
</dbReference>
<keyword evidence="3" id="KW-1185">Reference proteome</keyword>
<reference evidence="2" key="2">
    <citation type="submission" date="2020-05" db="UniProtKB">
        <authorList>
            <consortium name="EnsemblMetazoa"/>
        </authorList>
    </citation>
    <scope>IDENTIFICATION</scope>
    <source>
        <strain evidence="2">IAEA</strain>
    </source>
</reference>
<evidence type="ECO:0000256" key="1">
    <source>
        <dbReference type="SAM" id="SignalP"/>
    </source>
</evidence>
<keyword evidence="1" id="KW-0732">Signal</keyword>
<sequence length="135" mass="15442">MSHKYRAHLIRIAATFFLLTAANALQYTSNMFLNGDYENGLAKRQDSNNKAVNDYRPGQAAALASLLSKRATPFVGQMYLPTLLECKRPQQCVPKDQCINGYFRRQLPNIQVSMFVLISLYWDIGNICKHRDIRV</sequence>
<reference evidence="3" key="1">
    <citation type="submission" date="2015-01" db="EMBL/GenBank/DDBJ databases">
        <authorList>
            <person name="Aksoy S."/>
            <person name="Warren W."/>
            <person name="Wilson R.K."/>
        </authorList>
    </citation>
    <scope>NUCLEOTIDE SEQUENCE [LARGE SCALE GENOMIC DNA]</scope>
    <source>
        <strain evidence="3">IAEA</strain>
    </source>
</reference>
<dbReference type="EnsemblMetazoa" id="GPPI040920-RA">
    <property type="protein sequence ID" value="GPPI040920-PA"/>
    <property type="gene ID" value="GPPI040920"/>
</dbReference>
<evidence type="ECO:0000313" key="2">
    <source>
        <dbReference type="EnsemblMetazoa" id="GPPI040920-PA"/>
    </source>
</evidence>
<dbReference type="VEuPathDB" id="VectorBase:GPPI040920"/>
<feature type="signal peptide" evidence="1">
    <location>
        <begin position="1"/>
        <end position="24"/>
    </location>
</feature>
<protein>
    <submittedName>
        <fullName evidence="2">Uncharacterized protein</fullName>
    </submittedName>
</protein>
<organism evidence="2 3">
    <name type="scientific">Glossina palpalis gambiensis</name>
    <dbReference type="NCBI Taxonomy" id="67801"/>
    <lineage>
        <taxon>Eukaryota</taxon>
        <taxon>Metazoa</taxon>
        <taxon>Ecdysozoa</taxon>
        <taxon>Arthropoda</taxon>
        <taxon>Hexapoda</taxon>
        <taxon>Insecta</taxon>
        <taxon>Pterygota</taxon>
        <taxon>Neoptera</taxon>
        <taxon>Endopterygota</taxon>
        <taxon>Diptera</taxon>
        <taxon>Brachycera</taxon>
        <taxon>Muscomorpha</taxon>
        <taxon>Hippoboscoidea</taxon>
        <taxon>Glossinidae</taxon>
        <taxon>Glossina</taxon>
    </lineage>
</organism>
<dbReference type="Proteomes" id="UP000092460">
    <property type="component" value="Unassembled WGS sequence"/>
</dbReference>
<feature type="chain" id="PRO_5008405154" evidence="1">
    <location>
        <begin position="25"/>
        <end position="135"/>
    </location>
</feature>
<accession>A0A1B0BUI6</accession>
<dbReference type="STRING" id="67801.A0A1B0BUI6"/>
<proteinExistence type="predicted"/>
<evidence type="ECO:0000313" key="3">
    <source>
        <dbReference type="Proteomes" id="UP000092460"/>
    </source>
</evidence>